<dbReference type="InterPro" id="IPR052201">
    <property type="entry name" value="LRR-containing_regulator"/>
</dbReference>
<dbReference type="Proteomes" id="UP001347796">
    <property type="component" value="Unassembled WGS sequence"/>
</dbReference>
<gene>
    <name evidence="5" type="ORF">SNE40_007273</name>
</gene>
<dbReference type="InterPro" id="IPR035979">
    <property type="entry name" value="RBD_domain_sf"/>
</dbReference>
<dbReference type="EMBL" id="JAZGQO010000006">
    <property type="protein sequence ID" value="KAK6184923.1"/>
    <property type="molecule type" value="Genomic_DNA"/>
</dbReference>
<dbReference type="PROSITE" id="PS51450">
    <property type="entry name" value="LRR"/>
    <property type="match status" value="1"/>
</dbReference>
<evidence type="ECO:0000259" key="4">
    <source>
        <dbReference type="PROSITE" id="PS50102"/>
    </source>
</evidence>
<feature type="compositionally biased region" description="Basic and acidic residues" evidence="3">
    <location>
        <begin position="159"/>
        <end position="171"/>
    </location>
</feature>
<proteinExistence type="predicted"/>
<evidence type="ECO:0000313" key="5">
    <source>
        <dbReference type="EMBL" id="KAK6184923.1"/>
    </source>
</evidence>
<comment type="caution">
    <text evidence="5">The sequence shown here is derived from an EMBL/GenBank/DDBJ whole genome shotgun (WGS) entry which is preliminary data.</text>
</comment>
<keyword evidence="1" id="KW-0677">Repeat</keyword>
<dbReference type="SUPFAM" id="SSF54928">
    <property type="entry name" value="RNA-binding domain, RBD"/>
    <property type="match status" value="1"/>
</dbReference>
<evidence type="ECO:0000256" key="3">
    <source>
        <dbReference type="SAM" id="MobiDB-lite"/>
    </source>
</evidence>
<dbReference type="InterPro" id="IPR000504">
    <property type="entry name" value="RRM_dom"/>
</dbReference>
<dbReference type="PANTHER" id="PTHR24111">
    <property type="entry name" value="LEUCINE-RICH REPEAT-CONTAINING PROTEIN 34"/>
    <property type="match status" value="1"/>
</dbReference>
<feature type="region of interest" description="Disordered" evidence="3">
    <location>
        <begin position="148"/>
        <end position="188"/>
    </location>
</feature>
<keyword evidence="6" id="KW-1185">Reference proteome</keyword>
<evidence type="ECO:0000256" key="2">
    <source>
        <dbReference type="PROSITE-ProRule" id="PRU00176"/>
    </source>
</evidence>
<dbReference type="PANTHER" id="PTHR24111:SF0">
    <property type="entry name" value="LEUCINE-RICH REPEAT-CONTAINING PROTEIN"/>
    <property type="match status" value="1"/>
</dbReference>
<dbReference type="InterPro" id="IPR032675">
    <property type="entry name" value="LRR_dom_sf"/>
</dbReference>
<dbReference type="InterPro" id="IPR001611">
    <property type="entry name" value="Leu-rich_rpt"/>
</dbReference>
<feature type="domain" description="RRM" evidence="4">
    <location>
        <begin position="872"/>
        <end position="959"/>
    </location>
</feature>
<dbReference type="Gene3D" id="3.80.10.10">
    <property type="entry name" value="Ribonuclease Inhibitor"/>
    <property type="match status" value="3"/>
</dbReference>
<dbReference type="SUPFAM" id="SSF52047">
    <property type="entry name" value="RNI-like"/>
    <property type="match status" value="2"/>
</dbReference>
<keyword evidence="2" id="KW-0694">RNA-binding</keyword>
<dbReference type="AlphaFoldDB" id="A0AAN8K3A2"/>
<feature type="compositionally biased region" description="Polar residues" evidence="3">
    <location>
        <begin position="148"/>
        <end position="158"/>
    </location>
</feature>
<protein>
    <recommendedName>
        <fullName evidence="4">RRM domain-containing protein</fullName>
    </recommendedName>
</protein>
<evidence type="ECO:0000256" key="1">
    <source>
        <dbReference type="ARBA" id="ARBA00022737"/>
    </source>
</evidence>
<dbReference type="PROSITE" id="PS50102">
    <property type="entry name" value="RRM"/>
    <property type="match status" value="1"/>
</dbReference>
<name>A0AAN8K3A2_PATCE</name>
<dbReference type="Pfam" id="PF13516">
    <property type="entry name" value="LRR_6"/>
    <property type="match status" value="3"/>
</dbReference>
<accession>A0AAN8K3A2</accession>
<organism evidence="5 6">
    <name type="scientific">Patella caerulea</name>
    <name type="common">Rayed Mediterranean limpet</name>
    <dbReference type="NCBI Taxonomy" id="87958"/>
    <lineage>
        <taxon>Eukaryota</taxon>
        <taxon>Metazoa</taxon>
        <taxon>Spiralia</taxon>
        <taxon>Lophotrochozoa</taxon>
        <taxon>Mollusca</taxon>
        <taxon>Gastropoda</taxon>
        <taxon>Patellogastropoda</taxon>
        <taxon>Patelloidea</taxon>
        <taxon>Patellidae</taxon>
        <taxon>Patella</taxon>
    </lineage>
</organism>
<evidence type="ECO:0000313" key="6">
    <source>
        <dbReference type="Proteomes" id="UP001347796"/>
    </source>
</evidence>
<dbReference type="SMART" id="SM00368">
    <property type="entry name" value="LRR_RI"/>
    <property type="match status" value="8"/>
</dbReference>
<sequence length="1016" mass="112432">MGCSPTKYRSLGDIKQKRDINNANGNSELKSEITMSNVPQANSVRWDNFTKITAQVPPTSTKAVEDNSNSELLNHKANVRGITSTNDIINSDIANGENKFQVNNPSVHDIKDSSIQRELNLSHFVKSSIPKELKLQSVEKLQTEIDNNIEFKQNSTPSNKRETSERIDNKRKSPSPSNMSKNKPETEADESLYKEQRCFDMGVKCCNLLVKPENLYKLATKQVMKLHLKRSLPRTISFSQLLKNLSNLQILDLSYNNMGPQAFRAVCLAMCSNITITSLNLADNRSDTDTSACIGKMVQENSTLQYLDVSGNNLGKDYFSRCVGPALKTNTSLTRLKAQSIGIVDVNVLLEGLKENKTITELDLSSNQVTDRQSLGEGLNTVLKNVDCKLSSLCLCNCNINSDGIKLLLDGLQLNKSLVELNLSGNEFEEIELLYNFLVSAFQHDSLSHLYINDARISNTSLASEVSVTSSAVSSLTSLKLNSSKITKQMLSFLSKHFSGKLCNLLDLDISNNSDLKPECLEDIVKLTQDAAGNSSLQKLTFGLNECDSLAENLQKQFPNLEYFNLRKARMSVEKLEGLSIIVKNEGLQISTLVLDGLKLSGTEAMKSLNAALSSSNITALSFDGCSLADKDMSQLFDAMNARLKLHMLKLSANRFTDELITQLVMVLLKVTHYPLAVLDVSNNELGDPSPIELSKLYLKKGSCLHSINLHGNNIGKCGILSLISCLGPNSTLKTLYMQNQSKALEESEVIEIGLKLADCLGYKVNNKDGMIEMGCSVLPTLPDGFLVNISGLGGATGDIGYKLDCQAIITDLSTRQLLSLSFSDIMELASSLKGYDNCDCILSMEEFSQITGANKDREVPSWLQVSGKRELALYLSNLPGNATVNKIEALFDIEADCSVDEVCLMKDPVTRCNNGVGWLLMCDETSVNKAVDFFHQGEAKVFGQPFMISRIKVRIEDTTGTEAEIKARQDMETRLRQRKRDDAAHRQLIQHNTEESWKRHAYRLAHPAYADGRIW</sequence>
<dbReference type="CDD" id="cd00590">
    <property type="entry name" value="RRM_SF"/>
    <property type="match status" value="1"/>
</dbReference>
<reference evidence="5 6" key="1">
    <citation type="submission" date="2024-01" db="EMBL/GenBank/DDBJ databases">
        <title>The genome of the rayed Mediterranean limpet Patella caerulea (Linnaeus, 1758).</title>
        <authorList>
            <person name="Anh-Thu Weber A."/>
            <person name="Halstead-Nussloch G."/>
        </authorList>
    </citation>
    <scope>NUCLEOTIDE SEQUENCE [LARGE SCALE GENOMIC DNA]</scope>
    <source>
        <strain evidence="5">AATW-2023a</strain>
        <tissue evidence="5">Whole specimen</tissue>
    </source>
</reference>
<dbReference type="GO" id="GO:0003723">
    <property type="term" value="F:RNA binding"/>
    <property type="evidence" value="ECO:0007669"/>
    <property type="project" value="UniProtKB-UniRule"/>
</dbReference>